<protein>
    <recommendedName>
        <fullName evidence="1">DUF3870 domain-containing protein</fullName>
    </recommendedName>
</protein>
<keyword evidence="3" id="KW-1185">Reference proteome</keyword>
<organism evidence="2 3">
    <name type="scientific">Clostridium luticellarii</name>
    <dbReference type="NCBI Taxonomy" id="1691940"/>
    <lineage>
        <taxon>Bacteria</taxon>
        <taxon>Bacillati</taxon>
        <taxon>Bacillota</taxon>
        <taxon>Clostridia</taxon>
        <taxon>Eubacteriales</taxon>
        <taxon>Clostridiaceae</taxon>
        <taxon>Clostridium</taxon>
    </lineage>
</organism>
<feature type="domain" description="DUF3870" evidence="1">
    <location>
        <begin position="7"/>
        <end position="98"/>
    </location>
</feature>
<dbReference type="OrthoDB" id="88363at2"/>
<dbReference type="EMBL" id="PVXP01000039">
    <property type="protein sequence ID" value="PRR84236.1"/>
    <property type="molecule type" value="Genomic_DNA"/>
</dbReference>
<accession>A0A2T0BK12</accession>
<evidence type="ECO:0000313" key="2">
    <source>
        <dbReference type="EMBL" id="PRR84236.1"/>
    </source>
</evidence>
<name>A0A2T0BK12_9CLOT</name>
<dbReference type="Pfam" id="PF12986">
    <property type="entry name" value="DUF3870"/>
    <property type="match status" value="1"/>
</dbReference>
<evidence type="ECO:0000313" key="3">
    <source>
        <dbReference type="Proteomes" id="UP000237798"/>
    </source>
</evidence>
<proteinExistence type="predicted"/>
<evidence type="ECO:0000259" key="1">
    <source>
        <dbReference type="Pfam" id="PF12986"/>
    </source>
</evidence>
<dbReference type="AlphaFoldDB" id="A0A2T0BK12"/>
<dbReference type="InterPro" id="IPR024617">
    <property type="entry name" value="DUF3870"/>
</dbReference>
<gene>
    <name evidence="2" type="ORF">CLLU_24430</name>
</gene>
<sequence length="109" mass="12382">MRKNKIFISAYSKLPQGISAAEIYVEAAMSLVVDRNTGTIYDMECTLATDIAKEYIKDIVVGRNINQIDDIIQDIKDNYLGTAQRAVIAVLTNCYKRYMLVHVNFDENK</sequence>
<reference evidence="2 3" key="1">
    <citation type="submission" date="2018-03" db="EMBL/GenBank/DDBJ databases">
        <title>Genome sequence of Clostridium luticellarii DSM 29923.</title>
        <authorList>
            <person name="Poehlein A."/>
            <person name="Daniel R."/>
        </authorList>
    </citation>
    <scope>NUCLEOTIDE SEQUENCE [LARGE SCALE GENOMIC DNA]</scope>
    <source>
        <strain evidence="2 3">DSM 29923</strain>
    </source>
</reference>
<dbReference type="Proteomes" id="UP000237798">
    <property type="component" value="Unassembled WGS sequence"/>
</dbReference>
<dbReference type="RefSeq" id="WP_106010057.1">
    <property type="nucleotide sequence ID" value="NZ_JALCPJ010000012.1"/>
</dbReference>
<comment type="caution">
    <text evidence="2">The sequence shown here is derived from an EMBL/GenBank/DDBJ whole genome shotgun (WGS) entry which is preliminary data.</text>
</comment>